<gene>
    <name evidence="3" type="ORF">Pa4123_61210</name>
</gene>
<feature type="signal peptide" evidence="1">
    <location>
        <begin position="1"/>
        <end position="26"/>
    </location>
</feature>
<dbReference type="Pfam" id="PF00144">
    <property type="entry name" value="Beta-lactamase"/>
    <property type="match status" value="1"/>
</dbReference>
<dbReference type="InterPro" id="IPR050789">
    <property type="entry name" value="Diverse_Enzym_Activities"/>
</dbReference>
<evidence type="ECO:0000313" key="4">
    <source>
        <dbReference type="Proteomes" id="UP001144280"/>
    </source>
</evidence>
<accession>A0ABQ5R4I3</accession>
<name>A0ABQ5R4I3_9ACTN</name>
<dbReference type="GO" id="GO:0016787">
    <property type="term" value="F:hydrolase activity"/>
    <property type="evidence" value="ECO:0007669"/>
    <property type="project" value="UniProtKB-KW"/>
</dbReference>
<keyword evidence="4" id="KW-1185">Reference proteome</keyword>
<proteinExistence type="predicted"/>
<evidence type="ECO:0000259" key="2">
    <source>
        <dbReference type="Pfam" id="PF00144"/>
    </source>
</evidence>
<dbReference type="PANTHER" id="PTHR43283:SF3">
    <property type="entry name" value="BETA-LACTAMASE FAMILY PROTEIN (AFU_ORTHOLOGUE AFUA_5G07500)"/>
    <property type="match status" value="1"/>
</dbReference>
<keyword evidence="3" id="KW-0378">Hydrolase</keyword>
<evidence type="ECO:0000313" key="3">
    <source>
        <dbReference type="EMBL" id="GLI00845.1"/>
    </source>
</evidence>
<dbReference type="InterPro" id="IPR012338">
    <property type="entry name" value="Beta-lactam/transpept-like"/>
</dbReference>
<dbReference type="PANTHER" id="PTHR43283">
    <property type="entry name" value="BETA-LACTAMASE-RELATED"/>
    <property type="match status" value="1"/>
</dbReference>
<dbReference type="PROSITE" id="PS51318">
    <property type="entry name" value="TAT"/>
    <property type="match status" value="1"/>
</dbReference>
<organism evidence="3 4">
    <name type="scientific">Phytohabitans aurantiacus</name>
    <dbReference type="NCBI Taxonomy" id="3016789"/>
    <lineage>
        <taxon>Bacteria</taxon>
        <taxon>Bacillati</taxon>
        <taxon>Actinomycetota</taxon>
        <taxon>Actinomycetes</taxon>
        <taxon>Micromonosporales</taxon>
        <taxon>Micromonosporaceae</taxon>
    </lineage>
</organism>
<comment type="caution">
    <text evidence="3">The sequence shown here is derived from an EMBL/GenBank/DDBJ whole genome shotgun (WGS) entry which is preliminary data.</text>
</comment>
<sequence length="427" mass="45891">MDRRALLTGAGAVGASLLAGSGSASASPSGTPGLPRAGLARLREAMAARIAGGELVGIVYAVARGAAVHVETLGRLSLDGDEPMRRGTPFRLASLTKPIIGAATMLLVEEGRLALDEPVDRLLPELAGRRVLARIDGPLDETVPATRPITVEDLLTFRMGYGMIFEPTFEPENYPIIKAANDLRLVMSVPYPPTPHGPDEWIRLFGTLPLMHQPGERWQYNAAARVLSVLIARASGQSLPDFLRTRLLRPLGMRRTGFWLPASDAARLPGMYATNQETQRLEPWPVSPPSEWTRPPAFPDGAAGLASTIDDFLAFAGMLRAGGVHRGRRLLSAESVRLLTTNHLTPEQVAAAGFFPLVGRGWGYGMAVSVAPDEISEPGRYGWEGGFGTAWHNDPNRDLTAIALTQTVDFYTSGIAAEFQRLAADTC</sequence>
<dbReference type="RefSeq" id="WP_281901429.1">
    <property type="nucleotide sequence ID" value="NZ_BSDI01000037.1"/>
</dbReference>
<dbReference type="Gene3D" id="3.40.710.10">
    <property type="entry name" value="DD-peptidase/beta-lactamase superfamily"/>
    <property type="match status" value="1"/>
</dbReference>
<keyword evidence="1" id="KW-0732">Signal</keyword>
<feature type="chain" id="PRO_5046304471" evidence="1">
    <location>
        <begin position="27"/>
        <end position="427"/>
    </location>
</feature>
<evidence type="ECO:0000256" key="1">
    <source>
        <dbReference type="SAM" id="SignalP"/>
    </source>
</evidence>
<dbReference type="Proteomes" id="UP001144280">
    <property type="component" value="Unassembled WGS sequence"/>
</dbReference>
<reference evidence="3" key="1">
    <citation type="submission" date="2022-12" db="EMBL/GenBank/DDBJ databases">
        <title>New Phytohabitans aurantiacus sp. RD004123 nov., an actinomycete isolated from soil.</title>
        <authorList>
            <person name="Triningsih D.W."/>
            <person name="Harunari E."/>
            <person name="Igarashi Y."/>
        </authorList>
    </citation>
    <scope>NUCLEOTIDE SEQUENCE</scope>
    <source>
        <strain evidence="3">RD004123</strain>
    </source>
</reference>
<dbReference type="SUPFAM" id="SSF56601">
    <property type="entry name" value="beta-lactamase/transpeptidase-like"/>
    <property type="match status" value="1"/>
</dbReference>
<feature type="domain" description="Beta-lactamase-related" evidence="2">
    <location>
        <begin position="43"/>
        <end position="413"/>
    </location>
</feature>
<dbReference type="InterPro" id="IPR001466">
    <property type="entry name" value="Beta-lactam-related"/>
</dbReference>
<dbReference type="InterPro" id="IPR006311">
    <property type="entry name" value="TAT_signal"/>
</dbReference>
<protein>
    <submittedName>
        <fullName evidence="3">Serine hydrolase</fullName>
    </submittedName>
</protein>
<dbReference type="EMBL" id="BSDI01000037">
    <property type="protein sequence ID" value="GLI00845.1"/>
    <property type="molecule type" value="Genomic_DNA"/>
</dbReference>